<dbReference type="EMBL" id="LR798301">
    <property type="protein sequence ID" value="CAB5222264.1"/>
    <property type="molecule type" value="Genomic_DNA"/>
</dbReference>
<protein>
    <submittedName>
        <fullName evidence="1">Uncharacterized protein</fullName>
    </submittedName>
</protein>
<evidence type="ECO:0000313" key="1">
    <source>
        <dbReference type="EMBL" id="CAB5222264.1"/>
    </source>
</evidence>
<accession>A0A6J7X1S2</accession>
<reference evidence="1" key="1">
    <citation type="submission" date="2020-05" db="EMBL/GenBank/DDBJ databases">
        <authorList>
            <person name="Chiriac C."/>
            <person name="Salcher M."/>
            <person name="Ghai R."/>
            <person name="Kavagutti S V."/>
        </authorList>
    </citation>
    <scope>NUCLEOTIDE SEQUENCE</scope>
</reference>
<proteinExistence type="predicted"/>
<sequence length="132" mass="15290">METFDENYYTKLADDFKKQKAFGAEIEKRLEAMKKELTVAVEKYGQPDSSGHIWLKVGDFELKRERRVSRSFDANAAEAWAKENGLWEELKQVVVIESISEDALLGYAWKHKDASDTVQGFYVEKETWAFKA</sequence>
<name>A0A6J7X1S2_9CAUD</name>
<gene>
    <name evidence="1" type="ORF">UFOVP361_64</name>
</gene>
<organism evidence="1">
    <name type="scientific">uncultured Caudovirales phage</name>
    <dbReference type="NCBI Taxonomy" id="2100421"/>
    <lineage>
        <taxon>Viruses</taxon>
        <taxon>Duplodnaviria</taxon>
        <taxon>Heunggongvirae</taxon>
        <taxon>Uroviricota</taxon>
        <taxon>Caudoviricetes</taxon>
        <taxon>Peduoviridae</taxon>
        <taxon>Maltschvirus</taxon>
        <taxon>Maltschvirus maltsch</taxon>
    </lineage>
</organism>